<evidence type="ECO:0000313" key="2">
    <source>
        <dbReference type="EMBL" id="JAH41597.1"/>
    </source>
</evidence>
<dbReference type="EMBL" id="GBXM01066980">
    <property type="protein sequence ID" value="JAH41597.1"/>
    <property type="molecule type" value="Transcribed_RNA"/>
</dbReference>
<reference evidence="2" key="1">
    <citation type="submission" date="2014-11" db="EMBL/GenBank/DDBJ databases">
        <authorList>
            <person name="Amaro Gonzalez C."/>
        </authorList>
    </citation>
    <scope>NUCLEOTIDE SEQUENCE</scope>
</reference>
<protein>
    <submittedName>
        <fullName evidence="2">Uncharacterized protein</fullName>
    </submittedName>
</protein>
<feature type="region of interest" description="Disordered" evidence="1">
    <location>
        <begin position="1"/>
        <end position="22"/>
    </location>
</feature>
<sequence>MLESMEYSARVPAPVSGQLFSR</sequence>
<proteinExistence type="predicted"/>
<name>A0A0E9SK33_ANGAN</name>
<reference evidence="2" key="2">
    <citation type="journal article" date="2015" name="Fish Shellfish Immunol.">
        <title>Early steps in the European eel (Anguilla anguilla)-Vibrio vulnificus interaction in the gills: Role of the RtxA13 toxin.</title>
        <authorList>
            <person name="Callol A."/>
            <person name="Pajuelo D."/>
            <person name="Ebbesson L."/>
            <person name="Teles M."/>
            <person name="MacKenzie S."/>
            <person name="Amaro C."/>
        </authorList>
    </citation>
    <scope>NUCLEOTIDE SEQUENCE</scope>
</reference>
<evidence type="ECO:0000256" key="1">
    <source>
        <dbReference type="SAM" id="MobiDB-lite"/>
    </source>
</evidence>
<organism evidence="2">
    <name type="scientific">Anguilla anguilla</name>
    <name type="common">European freshwater eel</name>
    <name type="synonym">Muraena anguilla</name>
    <dbReference type="NCBI Taxonomy" id="7936"/>
    <lineage>
        <taxon>Eukaryota</taxon>
        <taxon>Metazoa</taxon>
        <taxon>Chordata</taxon>
        <taxon>Craniata</taxon>
        <taxon>Vertebrata</taxon>
        <taxon>Euteleostomi</taxon>
        <taxon>Actinopterygii</taxon>
        <taxon>Neopterygii</taxon>
        <taxon>Teleostei</taxon>
        <taxon>Anguilliformes</taxon>
        <taxon>Anguillidae</taxon>
        <taxon>Anguilla</taxon>
    </lineage>
</organism>
<accession>A0A0E9SK33</accession>
<dbReference type="AlphaFoldDB" id="A0A0E9SK33"/>